<dbReference type="GO" id="GO:0030638">
    <property type="term" value="P:polyketide metabolic process"/>
    <property type="evidence" value="ECO:0007669"/>
    <property type="project" value="InterPro"/>
</dbReference>
<dbReference type="PANTHER" id="PTHR38436">
    <property type="entry name" value="POLYKETIDE CYCLASE SNOAL-LIKE DOMAIN"/>
    <property type="match status" value="1"/>
</dbReference>
<dbReference type="RefSeq" id="WP_211274024.1">
    <property type="nucleotide sequence ID" value="NZ_BJXS01000011.1"/>
</dbReference>
<evidence type="ECO:0000313" key="2">
    <source>
        <dbReference type="Proteomes" id="UP000188604"/>
    </source>
</evidence>
<name>A0A1U9KTH9_9PROT</name>
<dbReference type="STRING" id="320497.A0U93_15785"/>
<dbReference type="KEGG" id="nch:A0U93_15785"/>
<dbReference type="EMBL" id="CP014691">
    <property type="protein sequence ID" value="AQS89138.1"/>
    <property type="molecule type" value="Genomic_DNA"/>
</dbReference>
<dbReference type="AlphaFoldDB" id="A0A1U9KTH9"/>
<accession>A0A1U9KTH9</accession>
<dbReference type="InterPro" id="IPR037401">
    <property type="entry name" value="SnoaL-like"/>
</dbReference>
<sequence length="150" mass="16287">MRGIKISLLCLSLLGGFTSAHAAESEVAKSNAATVVAFYNKALNDKNAEAAIAMMGPTYTQHDAHIADGKVGFRQFITGFAKKYPQSHSDIVRVVANDDYVVLHVHMIRTPGTAGDAVIDIFRLENGKLVEHWGVLQPVPATLPHKNTMF</sequence>
<dbReference type="InterPro" id="IPR009959">
    <property type="entry name" value="Cyclase_SnoaL-like"/>
</dbReference>
<dbReference type="Proteomes" id="UP000188604">
    <property type="component" value="Chromosome"/>
</dbReference>
<proteinExistence type="predicted"/>
<evidence type="ECO:0000313" key="1">
    <source>
        <dbReference type="EMBL" id="AQS89138.1"/>
    </source>
</evidence>
<dbReference type="Pfam" id="PF12680">
    <property type="entry name" value="SnoaL_2"/>
    <property type="match status" value="1"/>
</dbReference>
<dbReference type="PANTHER" id="PTHR38436:SF1">
    <property type="entry name" value="ESTER CYCLASE"/>
    <property type="match status" value="1"/>
</dbReference>
<dbReference type="InterPro" id="IPR032710">
    <property type="entry name" value="NTF2-like_dom_sf"/>
</dbReference>
<protein>
    <submittedName>
        <fullName evidence="1">Uncharacterized protein</fullName>
    </submittedName>
</protein>
<organism evidence="1 2">
    <name type="scientific">Neoasaia chiangmaiensis</name>
    <dbReference type="NCBI Taxonomy" id="320497"/>
    <lineage>
        <taxon>Bacteria</taxon>
        <taxon>Pseudomonadati</taxon>
        <taxon>Pseudomonadota</taxon>
        <taxon>Alphaproteobacteria</taxon>
        <taxon>Acetobacterales</taxon>
        <taxon>Acetobacteraceae</taxon>
        <taxon>Neoasaia</taxon>
    </lineage>
</organism>
<dbReference type="SUPFAM" id="SSF54427">
    <property type="entry name" value="NTF2-like"/>
    <property type="match status" value="1"/>
</dbReference>
<reference evidence="1 2" key="1">
    <citation type="submission" date="2016-03" db="EMBL/GenBank/DDBJ databases">
        <title>Acetic acid bacteria sequencing.</title>
        <authorList>
            <person name="Brandt J."/>
            <person name="Jakob F."/>
            <person name="Vogel R.F."/>
        </authorList>
    </citation>
    <scope>NUCLEOTIDE SEQUENCE [LARGE SCALE GENOMIC DNA]</scope>
    <source>
        <strain evidence="1 2">NBRC 101099</strain>
    </source>
</reference>
<keyword evidence="2" id="KW-1185">Reference proteome</keyword>
<gene>
    <name evidence="1" type="ORF">A0U93_15785</name>
</gene>
<dbReference type="Gene3D" id="3.10.450.50">
    <property type="match status" value="1"/>
</dbReference>